<protein>
    <submittedName>
        <fullName evidence="2">Uncharacterized protein</fullName>
    </submittedName>
</protein>
<dbReference type="EMBL" id="MU003958">
    <property type="protein sequence ID" value="KAF2715854.1"/>
    <property type="molecule type" value="Genomic_DNA"/>
</dbReference>
<sequence>MSSTVPNPLHSTTLTQSLHNNQERGSTEPTFHPQQDHEEGDGLFEPDVDLCFSHESLAMPILNNNASSHVMAEPGHDSSFGSMLNFDSTTHPGPTLPSNPLISTPSTKIQLRRTDFMSKYTSWETLKAKVADKVGLEENTYIWWYRVVTKEDDETAIEEEKAFNSDAFANCKQMYRQRGSAGRIVVVWRHDMTDEST</sequence>
<keyword evidence="3" id="KW-1185">Reference proteome</keyword>
<proteinExistence type="predicted"/>
<evidence type="ECO:0000256" key="1">
    <source>
        <dbReference type="SAM" id="MobiDB-lite"/>
    </source>
</evidence>
<gene>
    <name evidence="2" type="ORF">K431DRAFT_48085</name>
</gene>
<evidence type="ECO:0000313" key="3">
    <source>
        <dbReference type="Proteomes" id="UP000799441"/>
    </source>
</evidence>
<evidence type="ECO:0000313" key="2">
    <source>
        <dbReference type="EMBL" id="KAF2715854.1"/>
    </source>
</evidence>
<organism evidence="2 3">
    <name type="scientific">Polychaeton citri CBS 116435</name>
    <dbReference type="NCBI Taxonomy" id="1314669"/>
    <lineage>
        <taxon>Eukaryota</taxon>
        <taxon>Fungi</taxon>
        <taxon>Dikarya</taxon>
        <taxon>Ascomycota</taxon>
        <taxon>Pezizomycotina</taxon>
        <taxon>Dothideomycetes</taxon>
        <taxon>Dothideomycetidae</taxon>
        <taxon>Capnodiales</taxon>
        <taxon>Capnodiaceae</taxon>
        <taxon>Polychaeton</taxon>
    </lineage>
</organism>
<comment type="caution">
    <text evidence="2">The sequence shown here is derived from an EMBL/GenBank/DDBJ whole genome shotgun (WGS) entry which is preliminary data.</text>
</comment>
<dbReference type="Proteomes" id="UP000799441">
    <property type="component" value="Unassembled WGS sequence"/>
</dbReference>
<accession>A0A9P4PXH0</accession>
<feature type="region of interest" description="Disordered" evidence="1">
    <location>
        <begin position="1"/>
        <end position="45"/>
    </location>
</feature>
<dbReference type="AlphaFoldDB" id="A0A9P4PXH0"/>
<name>A0A9P4PXH0_9PEZI</name>
<reference evidence="2" key="1">
    <citation type="journal article" date="2020" name="Stud. Mycol.">
        <title>101 Dothideomycetes genomes: a test case for predicting lifestyles and emergence of pathogens.</title>
        <authorList>
            <person name="Haridas S."/>
            <person name="Albert R."/>
            <person name="Binder M."/>
            <person name="Bloem J."/>
            <person name="Labutti K."/>
            <person name="Salamov A."/>
            <person name="Andreopoulos B."/>
            <person name="Baker S."/>
            <person name="Barry K."/>
            <person name="Bills G."/>
            <person name="Bluhm B."/>
            <person name="Cannon C."/>
            <person name="Castanera R."/>
            <person name="Culley D."/>
            <person name="Daum C."/>
            <person name="Ezra D."/>
            <person name="Gonzalez J."/>
            <person name="Henrissat B."/>
            <person name="Kuo A."/>
            <person name="Liang C."/>
            <person name="Lipzen A."/>
            <person name="Lutzoni F."/>
            <person name="Magnuson J."/>
            <person name="Mondo S."/>
            <person name="Nolan M."/>
            <person name="Ohm R."/>
            <person name="Pangilinan J."/>
            <person name="Park H.-J."/>
            <person name="Ramirez L."/>
            <person name="Alfaro M."/>
            <person name="Sun H."/>
            <person name="Tritt A."/>
            <person name="Yoshinaga Y."/>
            <person name="Zwiers L.-H."/>
            <person name="Turgeon B."/>
            <person name="Goodwin S."/>
            <person name="Spatafora J."/>
            <person name="Crous P."/>
            <person name="Grigoriev I."/>
        </authorList>
    </citation>
    <scope>NUCLEOTIDE SEQUENCE</scope>
    <source>
        <strain evidence="2">CBS 116435</strain>
    </source>
</reference>
<feature type="compositionally biased region" description="Polar residues" evidence="1">
    <location>
        <begin position="1"/>
        <end position="20"/>
    </location>
</feature>